<protein>
    <submittedName>
        <fullName evidence="1">Uncharacterized protein</fullName>
    </submittedName>
</protein>
<sequence>MRFTADLDRGICSFLVIVALSSGALGLGTGSAEALPVDSASTLQVGSAESAEVSRRIGASAVARAVIKAWSRIPAPVRKTVEKYAGAGGFFAALNRFTGTEEHVIYSACRAVGMGEPVARWVTKIILLFI</sequence>
<comment type="caution">
    <text evidence="1">The sequence shown here is derived from an EMBL/GenBank/DDBJ whole genome shotgun (WGS) entry which is preliminary data.</text>
</comment>
<dbReference type="Proteomes" id="UP000216454">
    <property type="component" value="Unassembled WGS sequence"/>
</dbReference>
<dbReference type="AlphaFoldDB" id="A0A261F408"/>
<reference evidence="1 2" key="1">
    <citation type="journal article" date="2017" name="BMC Genomics">
        <title>Comparative genomic and phylogenomic analyses of the Bifidobacteriaceae family.</title>
        <authorList>
            <person name="Lugli G.A."/>
            <person name="Milani C."/>
            <person name="Turroni F."/>
            <person name="Duranti S."/>
            <person name="Mancabelli L."/>
            <person name="Mangifesta M."/>
            <person name="Ferrario C."/>
            <person name="Modesto M."/>
            <person name="Mattarelli P."/>
            <person name="Jiri K."/>
            <person name="van Sinderen D."/>
            <person name="Ventura M."/>
        </authorList>
    </citation>
    <scope>NUCLEOTIDE SEQUENCE [LARGE SCALE GENOMIC DNA]</scope>
    <source>
        <strain evidence="1 2">DSM 24744</strain>
    </source>
</reference>
<proteinExistence type="predicted"/>
<accession>A0A261F408</accession>
<evidence type="ECO:0000313" key="2">
    <source>
        <dbReference type="Proteomes" id="UP000216454"/>
    </source>
</evidence>
<dbReference type="OrthoDB" id="2991472at2"/>
<organism evidence="1 2">
    <name type="scientific">Pseudoscardovia suis</name>
    <dbReference type="NCBI Taxonomy" id="987063"/>
    <lineage>
        <taxon>Bacteria</taxon>
        <taxon>Bacillati</taxon>
        <taxon>Actinomycetota</taxon>
        <taxon>Actinomycetes</taxon>
        <taxon>Bifidobacteriales</taxon>
        <taxon>Bifidobacteriaceae</taxon>
        <taxon>Pseudoscardovia</taxon>
    </lineage>
</organism>
<keyword evidence="2" id="KW-1185">Reference proteome</keyword>
<dbReference type="EMBL" id="MWWQ01000002">
    <property type="protein sequence ID" value="OZG53805.1"/>
    <property type="molecule type" value="Genomic_DNA"/>
</dbReference>
<gene>
    <name evidence="1" type="ORF">PSSU_0157</name>
</gene>
<name>A0A261F408_9BIFI</name>
<evidence type="ECO:0000313" key="1">
    <source>
        <dbReference type="EMBL" id="OZG53805.1"/>
    </source>
</evidence>
<dbReference type="RefSeq" id="WP_144441826.1">
    <property type="nucleotide sequence ID" value="NZ_MWWQ01000002.1"/>
</dbReference>